<keyword evidence="2 3" id="KW-0732">Signal</keyword>
<feature type="chain" id="PRO_5045641603" evidence="3">
    <location>
        <begin position="24"/>
        <end position="384"/>
    </location>
</feature>
<proteinExistence type="inferred from homology"/>
<feature type="domain" description="Leucine-binding protein" evidence="4">
    <location>
        <begin position="37"/>
        <end position="380"/>
    </location>
</feature>
<dbReference type="PANTHER" id="PTHR47235">
    <property type="entry name" value="BLR6548 PROTEIN"/>
    <property type="match status" value="1"/>
</dbReference>
<evidence type="ECO:0000313" key="5">
    <source>
        <dbReference type="EMBL" id="MCM5681848.1"/>
    </source>
</evidence>
<gene>
    <name evidence="5" type="ORF">M8A51_20160</name>
</gene>
<dbReference type="RefSeq" id="WP_251780328.1">
    <property type="nucleotide sequence ID" value="NZ_JAMKFE010000014.1"/>
</dbReference>
<organism evidence="5 6">
    <name type="scientific">Caldimonas mangrovi</name>
    <dbReference type="NCBI Taxonomy" id="2944811"/>
    <lineage>
        <taxon>Bacteria</taxon>
        <taxon>Pseudomonadati</taxon>
        <taxon>Pseudomonadota</taxon>
        <taxon>Betaproteobacteria</taxon>
        <taxon>Burkholderiales</taxon>
        <taxon>Sphaerotilaceae</taxon>
        <taxon>Caldimonas</taxon>
    </lineage>
</organism>
<dbReference type="PANTHER" id="PTHR47235:SF1">
    <property type="entry name" value="BLR6548 PROTEIN"/>
    <property type="match status" value="1"/>
</dbReference>
<dbReference type="InterPro" id="IPR028081">
    <property type="entry name" value="Leu-bd"/>
</dbReference>
<evidence type="ECO:0000256" key="1">
    <source>
        <dbReference type="ARBA" id="ARBA00010062"/>
    </source>
</evidence>
<dbReference type="EMBL" id="JAMKFE010000014">
    <property type="protein sequence ID" value="MCM5681848.1"/>
    <property type="molecule type" value="Genomic_DNA"/>
</dbReference>
<dbReference type="Pfam" id="PF13458">
    <property type="entry name" value="Peripla_BP_6"/>
    <property type="match status" value="1"/>
</dbReference>
<comment type="caution">
    <text evidence="5">The sequence shown here is derived from an EMBL/GenBank/DDBJ whole genome shotgun (WGS) entry which is preliminary data.</text>
</comment>
<sequence>MKSVLWFHRVACALGVAALSSAAAQPSPGVTPHEVLLGQSASFSGSFASQAASYRDGALAYFAAVNARGGVHGRRIRLISLDDGYVAERAVENTRRLIERDRVFALFNPTWTNTVKASLPLAEAAGVPLFAPYTGYEELYARSSPQVFTTRASFADELAQIVRHLHTIGLTRMGLVHYDSPPGRELLDDTRQRAEALQMKLVATGTMKAGSRDAAAAVDALKRTDDLQALIIGVSGSDAVAFIRAFDRVRKGRTAYYARSLIGIQHLVSELGAQAQGLSVSQTAPNPHKNRTPVAVEYRALLQHYNPALQPDYIGLEGLVSAKVFVEALRRTGPRPTREALRHSLERMNAYDAGGYTVGFSPQQHHGSRYVDIVMIGAGGRIVD</sequence>
<reference evidence="5" key="1">
    <citation type="submission" date="2022-05" db="EMBL/GenBank/DDBJ databases">
        <title>Schlegelella sp. nov., isolated from mangrove soil.</title>
        <authorList>
            <person name="Liu Y."/>
            <person name="Ge X."/>
            <person name="Liu W."/>
        </authorList>
    </citation>
    <scope>NUCLEOTIDE SEQUENCE</scope>
    <source>
        <strain evidence="5">S2-27</strain>
    </source>
</reference>
<accession>A0ABT0YSX6</accession>
<dbReference type="Gene3D" id="3.40.50.2300">
    <property type="match status" value="2"/>
</dbReference>
<evidence type="ECO:0000256" key="2">
    <source>
        <dbReference type="ARBA" id="ARBA00022729"/>
    </source>
</evidence>
<evidence type="ECO:0000313" key="6">
    <source>
        <dbReference type="Proteomes" id="UP001165541"/>
    </source>
</evidence>
<dbReference type="Proteomes" id="UP001165541">
    <property type="component" value="Unassembled WGS sequence"/>
</dbReference>
<dbReference type="InterPro" id="IPR028082">
    <property type="entry name" value="Peripla_BP_I"/>
</dbReference>
<evidence type="ECO:0000259" key="4">
    <source>
        <dbReference type="Pfam" id="PF13458"/>
    </source>
</evidence>
<dbReference type="CDD" id="cd06326">
    <property type="entry name" value="PBP1_ABC_ligand_binding-like"/>
    <property type="match status" value="1"/>
</dbReference>
<dbReference type="SUPFAM" id="SSF53822">
    <property type="entry name" value="Periplasmic binding protein-like I"/>
    <property type="match status" value="1"/>
</dbReference>
<comment type="similarity">
    <text evidence="1">Belongs to the leucine-binding protein family.</text>
</comment>
<keyword evidence="6" id="KW-1185">Reference proteome</keyword>
<name>A0ABT0YSX6_9BURK</name>
<feature type="signal peptide" evidence="3">
    <location>
        <begin position="1"/>
        <end position="23"/>
    </location>
</feature>
<protein>
    <submittedName>
        <fullName evidence="5">ABC transporter substrate-binding protein</fullName>
    </submittedName>
</protein>
<evidence type="ECO:0000256" key="3">
    <source>
        <dbReference type="SAM" id="SignalP"/>
    </source>
</evidence>